<dbReference type="OrthoDB" id="2129491at2759"/>
<dbReference type="GO" id="GO:0000993">
    <property type="term" value="F:RNA polymerase II complex binding"/>
    <property type="evidence" value="ECO:0007669"/>
    <property type="project" value="InterPro"/>
</dbReference>
<sequence length="305" mass="34162">MIFSHRHGRHHYGAQYGSRAAHEPLTPRTLMQQVQQAGVFDSLLQDVADSATPTQQEQQQQPQQGKGKGKVDGVKVDAGPDLTNIAIVELTDLSIKETKEDAYITLMYEAQPTQCKQCGLRFPDNASEEFKLHYDWHFRKNQERQQAAVVSRGWYLSETDWVKYAGSKLDTMPEPETQEQKKAEEERARTILGTQRVKAKDDQRCKICREKFGTYYDDEEEEWLLQDAIETDEGLFHISCYEVASRPELQSSRTSSTVFSPTATRTASQSEDQLGSGGGDGDDGDAGRDDGGGDGGPPTKKAHRE</sequence>
<feature type="region of interest" description="Disordered" evidence="1">
    <location>
        <begin position="246"/>
        <end position="305"/>
    </location>
</feature>
<dbReference type="GO" id="GO:0031124">
    <property type="term" value="P:mRNA 3'-end processing"/>
    <property type="evidence" value="ECO:0007669"/>
    <property type="project" value="InterPro"/>
</dbReference>
<dbReference type="KEGG" id="sre:PTSG_03416"/>
<dbReference type="GO" id="GO:0003729">
    <property type="term" value="F:mRNA binding"/>
    <property type="evidence" value="ECO:0007669"/>
    <property type="project" value="InterPro"/>
</dbReference>
<feature type="region of interest" description="Disordered" evidence="1">
    <location>
        <begin position="49"/>
        <end position="73"/>
    </location>
</feature>
<dbReference type="InParanoid" id="F2U550"/>
<evidence type="ECO:0000313" key="4">
    <source>
        <dbReference type="Proteomes" id="UP000007799"/>
    </source>
</evidence>
<dbReference type="Proteomes" id="UP000007799">
    <property type="component" value="Unassembled WGS sequence"/>
</dbReference>
<dbReference type="PANTHER" id="PTHR15921">
    <property type="entry name" value="PRE-MRNA CLEAVAGE COMPLEX II"/>
    <property type="match status" value="1"/>
</dbReference>
<dbReference type="InterPro" id="IPR054127">
    <property type="entry name" value="Pcf11_C"/>
</dbReference>
<evidence type="ECO:0000256" key="1">
    <source>
        <dbReference type="SAM" id="MobiDB-lite"/>
    </source>
</evidence>
<evidence type="ECO:0000313" key="3">
    <source>
        <dbReference type="EMBL" id="EGD82766.1"/>
    </source>
</evidence>
<dbReference type="RefSeq" id="XP_004996002.1">
    <property type="nucleotide sequence ID" value="XM_004995945.1"/>
</dbReference>
<dbReference type="GO" id="GO:0006369">
    <property type="term" value="P:termination of RNA polymerase II transcription"/>
    <property type="evidence" value="ECO:0007669"/>
    <property type="project" value="InterPro"/>
</dbReference>
<keyword evidence="4" id="KW-1185">Reference proteome</keyword>
<organism evidence="4">
    <name type="scientific">Salpingoeca rosetta (strain ATCC 50818 / BSB-021)</name>
    <dbReference type="NCBI Taxonomy" id="946362"/>
    <lineage>
        <taxon>Eukaryota</taxon>
        <taxon>Choanoflagellata</taxon>
        <taxon>Craspedida</taxon>
        <taxon>Salpingoecidae</taxon>
        <taxon>Salpingoeca</taxon>
    </lineage>
</organism>
<dbReference type="GO" id="GO:0005737">
    <property type="term" value="C:cytoplasm"/>
    <property type="evidence" value="ECO:0007669"/>
    <property type="project" value="TreeGrafter"/>
</dbReference>
<feature type="domain" description="Pcf11 C-terminal" evidence="2">
    <location>
        <begin position="204"/>
        <end position="242"/>
    </location>
</feature>
<accession>F2U550</accession>
<protein>
    <recommendedName>
        <fullName evidence="2">Pcf11 C-terminal domain-containing protein</fullName>
    </recommendedName>
</protein>
<dbReference type="InterPro" id="IPR045154">
    <property type="entry name" value="PCF11-like"/>
</dbReference>
<dbReference type="GeneID" id="16076589"/>
<dbReference type="PANTHER" id="PTHR15921:SF3">
    <property type="entry name" value="PRE-MRNA CLEAVAGE COMPLEX 2 PROTEIN PCF11"/>
    <property type="match status" value="1"/>
</dbReference>
<reference evidence="3" key="1">
    <citation type="submission" date="2009-08" db="EMBL/GenBank/DDBJ databases">
        <title>Annotation of Salpingoeca rosetta.</title>
        <authorList>
            <consortium name="The Broad Institute Genome Sequencing Platform"/>
            <person name="Russ C."/>
            <person name="Cuomo C."/>
            <person name="Burger G."/>
            <person name="Gray M.W."/>
            <person name="Holland P.W.H."/>
            <person name="King N."/>
            <person name="Lang F.B.F."/>
            <person name="Roger A.J."/>
            <person name="Ruiz-Trillo I."/>
            <person name="Young S.K."/>
            <person name="Zeng Q."/>
            <person name="Gargeya S."/>
            <person name="Alvarado L."/>
            <person name="Berlin A."/>
            <person name="Chapman S.B."/>
            <person name="Chen Z."/>
            <person name="Freedman E."/>
            <person name="Gellesch M."/>
            <person name="Goldberg J."/>
            <person name="Griggs A."/>
            <person name="Gujja S."/>
            <person name="Heilman E."/>
            <person name="Heiman D."/>
            <person name="Howarth C."/>
            <person name="Mehta T."/>
            <person name="Neiman D."/>
            <person name="Pearson M."/>
            <person name="Roberts A."/>
            <person name="Saif S."/>
            <person name="Shea T."/>
            <person name="Shenoy N."/>
            <person name="Sisk P."/>
            <person name="Stolte C."/>
            <person name="Sykes S."/>
            <person name="White J."/>
            <person name="Yandava C."/>
            <person name="Haas B."/>
            <person name="Nusbaum C."/>
            <person name="Birren B."/>
        </authorList>
    </citation>
    <scope>NUCLEOTIDE SEQUENCE [LARGE SCALE GENOMIC DNA]</scope>
    <source>
        <strain evidence="3">ATCC 50818</strain>
    </source>
</reference>
<gene>
    <name evidence="3" type="ORF">PTSG_03416</name>
</gene>
<dbReference type="AlphaFoldDB" id="F2U550"/>
<evidence type="ECO:0000259" key="2">
    <source>
        <dbReference type="Pfam" id="PF21936"/>
    </source>
</evidence>
<feature type="compositionally biased region" description="Low complexity" evidence="1">
    <location>
        <begin position="55"/>
        <end position="65"/>
    </location>
</feature>
<dbReference type="Pfam" id="PF21936">
    <property type="entry name" value="Pcf11_C"/>
    <property type="match status" value="1"/>
</dbReference>
<dbReference type="EMBL" id="GL832961">
    <property type="protein sequence ID" value="EGD82766.1"/>
    <property type="molecule type" value="Genomic_DNA"/>
</dbReference>
<proteinExistence type="predicted"/>
<feature type="compositionally biased region" description="Polar residues" evidence="1">
    <location>
        <begin position="248"/>
        <end position="273"/>
    </location>
</feature>
<name>F2U550_SALR5</name>
<dbReference type="eggNOG" id="KOG2071">
    <property type="taxonomic scope" value="Eukaryota"/>
</dbReference>
<dbReference type="STRING" id="946362.F2U550"/>
<dbReference type="GO" id="GO:0005849">
    <property type="term" value="C:mRNA cleavage factor complex"/>
    <property type="evidence" value="ECO:0007669"/>
    <property type="project" value="TreeGrafter"/>
</dbReference>